<dbReference type="PANTHER" id="PTHR12984">
    <property type="entry name" value="SCY1-RELATED S/T PROTEIN KINASE-LIKE"/>
    <property type="match status" value="1"/>
</dbReference>
<sequence length="560" mass="62119">MDTFFCPVGVWIRGVPLNHRDRGYWEFLYAFPGVISDSTYTYIQQQMLNIDPMARPAVVELMAQPWMRNDVSDIADFLSHLTVKTQSEKDNFFSDLPARLHPLPPRVVAEHLLPLLLTPLIMTETVARRCLWKHLLTPASSQHPRRMTFDPCRICPLFDEDLFTYHAVPLLLNLMESHDYHVRMVLLEHLVQFTPLCPREELVGSLLPEVLVGLHDVSDEMVQATLRALADLVSLVGGETIVGTTRSCIFADSTPRSQKVVMEKTQTPPPSGSPNSLPSPLTSLQTLPLSPLQAPPIFSSKAPPTSQDEARRQQRAEKMREKREMQRRKKMAAKLGLASRVADVDGVESDELTAPTGHAQYSPSVSHDEEDRVNSETVGGEEGEMEGEWDEFTEEGGGDVEWGDEGGWGGGKVETWTITADSSRLHREAEDEREPSEVSGEVGEEPVQEKRRQSGGTALKLGRKQTGKEEKREKGEGSSGSKVTLSEADRLRLEEQAAWSTEPDFFADMAPSVAKKTGVSASLGGVESPTLTTKQSSSLQYQPAEEEKEGGGWSAGWNDF</sequence>
<dbReference type="Proteomes" id="UP001174909">
    <property type="component" value="Unassembled WGS sequence"/>
</dbReference>
<dbReference type="AlphaFoldDB" id="A0AA35U1S0"/>
<dbReference type="InterPro" id="IPR016024">
    <property type="entry name" value="ARM-type_fold"/>
</dbReference>
<dbReference type="SUPFAM" id="SSF48371">
    <property type="entry name" value="ARM repeat"/>
    <property type="match status" value="1"/>
</dbReference>
<dbReference type="PANTHER" id="PTHR12984:SF15">
    <property type="entry name" value="PROTEIN-ASSOCIATING WITH THE CARBOXYL-TERMINAL DOMAIN OF EZRIN"/>
    <property type="match status" value="1"/>
</dbReference>
<proteinExistence type="predicted"/>
<dbReference type="EMBL" id="CASHTH010004488">
    <property type="protein sequence ID" value="CAI8058053.1"/>
    <property type="molecule type" value="Genomic_DNA"/>
</dbReference>
<feature type="compositionally biased region" description="Basic and acidic residues" evidence="1">
    <location>
        <begin position="308"/>
        <end position="324"/>
    </location>
</feature>
<feature type="region of interest" description="Disordered" evidence="1">
    <location>
        <begin position="257"/>
        <end position="336"/>
    </location>
</feature>
<protein>
    <submittedName>
        <fullName evidence="2">Protein-associating with the carboxyl-terminal domain of ezrin</fullName>
    </submittedName>
</protein>
<organism evidence="2 3">
    <name type="scientific">Geodia barretti</name>
    <name type="common">Barrett's horny sponge</name>
    <dbReference type="NCBI Taxonomy" id="519541"/>
    <lineage>
        <taxon>Eukaryota</taxon>
        <taxon>Metazoa</taxon>
        <taxon>Porifera</taxon>
        <taxon>Demospongiae</taxon>
        <taxon>Heteroscleromorpha</taxon>
        <taxon>Tetractinellida</taxon>
        <taxon>Astrophorina</taxon>
        <taxon>Geodiidae</taxon>
        <taxon>Geodia</taxon>
    </lineage>
</organism>
<evidence type="ECO:0000313" key="3">
    <source>
        <dbReference type="Proteomes" id="UP001174909"/>
    </source>
</evidence>
<dbReference type="InterPro" id="IPR011989">
    <property type="entry name" value="ARM-like"/>
</dbReference>
<feature type="compositionally biased region" description="Basic and acidic residues" evidence="1">
    <location>
        <begin position="466"/>
        <end position="476"/>
    </location>
</feature>
<feature type="region of interest" description="Disordered" evidence="1">
    <location>
        <begin position="521"/>
        <end position="560"/>
    </location>
</feature>
<dbReference type="InterPro" id="IPR051177">
    <property type="entry name" value="CIK-Related_Protein"/>
</dbReference>
<accession>A0AA35U1S0</accession>
<feature type="compositionally biased region" description="Low complexity" evidence="1">
    <location>
        <begin position="273"/>
        <end position="296"/>
    </location>
</feature>
<dbReference type="Gene3D" id="1.25.10.10">
    <property type="entry name" value="Leucine-rich Repeat Variant"/>
    <property type="match status" value="1"/>
</dbReference>
<gene>
    <name evidence="2" type="ORF">GBAR_LOCUS31577</name>
</gene>
<keyword evidence="3" id="KW-1185">Reference proteome</keyword>
<reference evidence="2" key="1">
    <citation type="submission" date="2023-03" db="EMBL/GenBank/DDBJ databases">
        <authorList>
            <person name="Steffen K."/>
            <person name="Cardenas P."/>
        </authorList>
    </citation>
    <scope>NUCLEOTIDE SEQUENCE</scope>
</reference>
<name>A0AA35U1S0_GEOBA</name>
<comment type="caution">
    <text evidence="2">The sequence shown here is derived from an EMBL/GenBank/DDBJ whole genome shotgun (WGS) entry which is preliminary data.</text>
</comment>
<feature type="compositionally biased region" description="Polar residues" evidence="1">
    <location>
        <begin position="529"/>
        <end position="541"/>
    </location>
</feature>
<evidence type="ECO:0000313" key="2">
    <source>
        <dbReference type="EMBL" id="CAI8058053.1"/>
    </source>
</evidence>
<feature type="compositionally biased region" description="Acidic residues" evidence="1">
    <location>
        <begin position="379"/>
        <end position="404"/>
    </location>
</feature>
<evidence type="ECO:0000256" key="1">
    <source>
        <dbReference type="SAM" id="MobiDB-lite"/>
    </source>
</evidence>
<feature type="region of interest" description="Disordered" evidence="1">
    <location>
        <begin position="352"/>
        <end position="489"/>
    </location>
</feature>